<dbReference type="Pfam" id="PF00144">
    <property type="entry name" value="Beta-lactamase"/>
    <property type="match status" value="1"/>
</dbReference>
<dbReference type="EMBL" id="ABCK01000008">
    <property type="protein sequence ID" value="EDM27662.1"/>
    <property type="molecule type" value="Genomic_DNA"/>
</dbReference>
<dbReference type="InterPro" id="IPR012338">
    <property type="entry name" value="Beta-lactam/transpept-like"/>
</dbReference>
<dbReference type="eggNOG" id="COG1680">
    <property type="taxonomic scope" value="Bacteria"/>
</dbReference>
<reference evidence="2 3" key="1">
    <citation type="journal article" date="2010" name="J. Bacteriol.">
        <title>Genome sequence of Lentisphaera araneosa HTCC2155T, the type species of the order Lentisphaerales in the phylum Lentisphaerae.</title>
        <authorList>
            <person name="Thrash J.C."/>
            <person name="Cho J.C."/>
            <person name="Vergin K.L."/>
            <person name="Morris R.M."/>
            <person name="Giovannoni S.J."/>
        </authorList>
    </citation>
    <scope>NUCLEOTIDE SEQUENCE [LARGE SCALE GENOMIC DNA]</scope>
    <source>
        <strain evidence="2 3">HTCC2155</strain>
    </source>
</reference>
<name>A6DL60_9BACT</name>
<dbReference type="PANTHER" id="PTHR43283:SF7">
    <property type="entry name" value="BETA-LACTAMASE-RELATED DOMAIN-CONTAINING PROTEIN"/>
    <property type="match status" value="1"/>
</dbReference>
<dbReference type="InterPro" id="IPR050789">
    <property type="entry name" value="Diverse_Enzym_Activities"/>
</dbReference>
<evidence type="ECO:0000313" key="3">
    <source>
        <dbReference type="Proteomes" id="UP000004947"/>
    </source>
</evidence>
<dbReference type="STRING" id="313628.LNTAR_20688"/>
<comment type="caution">
    <text evidence="2">The sequence shown here is derived from an EMBL/GenBank/DDBJ whole genome shotgun (WGS) entry which is preliminary data.</text>
</comment>
<sequence length="393" mass="43875">MKFRSSTNKFVFCLVSIGGLLLQADNSNGLAPEVTDLNAKDISYTLEKKIPYLEKAFISTQAEDKNDGITVGELGVDGGNKEDILRFTQEIIDNKHNNTDSLLISYKGKLLLESYYKRGRSNYPHYQMSITKSYTAMAIGRAIQLGYMTMDDLHKPVISFLKDINQTNLAEGTKKITLHEAMSMRSGIRVEKKRAQEFIKTNPHSLKGQGQIQTYMELSSPMKNKSFKYQGSDPSMAMQVLEAVVPGSAKDFIKNELLAPMGISNYAWQDDLSGSPKSAAGSSWRSRDMLKMGLLIMDQGQWQGKDLIPKEFIEVAISPIDVNEHRTYGYFWWGHQAKVGDKSYHCISGRGAGGQFILMFPKLELIIVSTAHNKGMGSMLSKAPENIIPAFVK</sequence>
<proteinExistence type="predicted"/>
<dbReference type="RefSeq" id="WP_007278620.1">
    <property type="nucleotide sequence ID" value="NZ_ABCK01000008.1"/>
</dbReference>
<dbReference type="OrthoDB" id="9773047at2"/>
<accession>A6DL60</accession>
<gene>
    <name evidence="2" type="ORF">LNTAR_20688</name>
</gene>
<evidence type="ECO:0000313" key="2">
    <source>
        <dbReference type="EMBL" id="EDM27662.1"/>
    </source>
</evidence>
<evidence type="ECO:0000259" key="1">
    <source>
        <dbReference type="Pfam" id="PF00144"/>
    </source>
</evidence>
<dbReference type="InterPro" id="IPR001466">
    <property type="entry name" value="Beta-lactam-related"/>
</dbReference>
<dbReference type="AlphaFoldDB" id="A6DL60"/>
<protein>
    <submittedName>
        <fullName evidence="2">Beta-lactamase</fullName>
    </submittedName>
</protein>
<keyword evidence="3" id="KW-1185">Reference proteome</keyword>
<dbReference type="Proteomes" id="UP000004947">
    <property type="component" value="Unassembled WGS sequence"/>
</dbReference>
<dbReference type="Gene3D" id="3.40.710.10">
    <property type="entry name" value="DD-peptidase/beta-lactamase superfamily"/>
    <property type="match status" value="1"/>
</dbReference>
<dbReference type="SUPFAM" id="SSF56601">
    <property type="entry name" value="beta-lactamase/transpeptidase-like"/>
    <property type="match status" value="1"/>
</dbReference>
<dbReference type="PANTHER" id="PTHR43283">
    <property type="entry name" value="BETA-LACTAMASE-RELATED"/>
    <property type="match status" value="1"/>
</dbReference>
<organism evidence="2 3">
    <name type="scientific">Lentisphaera araneosa HTCC2155</name>
    <dbReference type="NCBI Taxonomy" id="313628"/>
    <lineage>
        <taxon>Bacteria</taxon>
        <taxon>Pseudomonadati</taxon>
        <taxon>Lentisphaerota</taxon>
        <taxon>Lentisphaeria</taxon>
        <taxon>Lentisphaerales</taxon>
        <taxon>Lentisphaeraceae</taxon>
        <taxon>Lentisphaera</taxon>
    </lineage>
</organism>
<feature type="domain" description="Beta-lactamase-related" evidence="1">
    <location>
        <begin position="94"/>
        <end position="373"/>
    </location>
</feature>